<gene>
    <name evidence="2" type="ORF">LV35_03603</name>
</gene>
<proteinExistence type="predicted"/>
<dbReference type="Proteomes" id="UP000076296">
    <property type="component" value="Unassembled WGS sequence"/>
</dbReference>
<evidence type="ECO:0000313" key="3">
    <source>
        <dbReference type="Proteomes" id="UP000076296"/>
    </source>
</evidence>
<protein>
    <submittedName>
        <fullName evidence="1">Uncharacterized protein</fullName>
    </submittedName>
</protein>
<evidence type="ECO:0000313" key="1">
    <source>
        <dbReference type="EMBL" id="AMQ95768.1"/>
    </source>
</evidence>
<dbReference type="EMBL" id="LRDT01000048">
    <property type="protein sequence ID" value="KZA11694.1"/>
    <property type="molecule type" value="Genomic_DNA"/>
</dbReference>
<geneLocation type="plasmid" evidence="1">
    <name>pA297-3</name>
</geneLocation>
<dbReference type="AlphaFoldDB" id="A0A154DYD4"/>
<accession>A0A154DYD4</accession>
<sequence length="110" mass="12488">MKIPLIIIVVLCTLYFLNLSLKSNMKDIHKKEISDKAYFRLSSEYGFVKASHAGDEMRSKIIKALSDGIIDGNEYVSITGEEPDYDLSTDAEKATYKEAKQKFIDEFKPS</sequence>
<organism evidence="1">
    <name type="scientific">Acinetobacter baumannii</name>
    <dbReference type="NCBI Taxonomy" id="470"/>
    <lineage>
        <taxon>Bacteria</taxon>
        <taxon>Pseudomonadati</taxon>
        <taxon>Pseudomonadota</taxon>
        <taxon>Gammaproteobacteria</taxon>
        <taxon>Moraxellales</taxon>
        <taxon>Moraxellaceae</taxon>
        <taxon>Acinetobacter</taxon>
        <taxon>Acinetobacter calcoaceticus/baumannii complex</taxon>
    </lineage>
</organism>
<dbReference type="EMBL" id="KU744946">
    <property type="protein sequence ID" value="AMQ95768.1"/>
    <property type="molecule type" value="Genomic_DNA"/>
</dbReference>
<reference evidence="1" key="2">
    <citation type="submission" date="2016-02" db="EMBL/GenBank/DDBJ databases">
        <title>Conjugative plasmids carrying the sulphonamide resistance gene.</title>
        <authorList>
            <person name="Hamidian M."/>
            <person name="Ambrose S.J."/>
            <person name="Hall R.M."/>
        </authorList>
    </citation>
    <scope>NUCLEOTIDE SEQUENCE</scope>
    <source>
        <strain evidence="1">A297</strain>
        <plasmid evidence="1">pA297-3</plasmid>
    </source>
</reference>
<name>A0A154DYD4_ACIBA</name>
<dbReference type="RefSeq" id="WP_002015166.1">
    <property type="nucleotide sequence ID" value="NZ_KT779035.1"/>
</dbReference>
<dbReference type="PATRIC" id="fig|470.2001.peg.3500"/>
<keyword evidence="1" id="KW-0614">Plasmid</keyword>
<evidence type="ECO:0000313" key="2">
    <source>
        <dbReference type="EMBL" id="KZA11694.1"/>
    </source>
</evidence>
<reference evidence="2 3" key="1">
    <citation type="submission" date="2016-01" db="EMBL/GenBank/DDBJ databases">
        <title>Draft sequences of Acinetobacter baumannii isolates from wounded military personnel.</title>
        <authorList>
            <person name="Arivett B.A."/>
            <person name="Fiester S.E."/>
            <person name="Ream D.C."/>
            <person name="Actis L.A."/>
        </authorList>
    </citation>
    <scope>NUCLEOTIDE SEQUENCE [LARGE SCALE GENOMIC DNA]</scope>
    <source>
        <strain evidence="2 3">AB2828</strain>
    </source>
</reference>